<dbReference type="RefSeq" id="WP_263003720.1">
    <property type="nucleotide sequence ID" value="NZ_JAOTEM010000003.1"/>
</dbReference>
<dbReference type="Proteomes" id="UP001208649">
    <property type="component" value="Unassembled WGS sequence"/>
</dbReference>
<evidence type="ECO:0000313" key="2">
    <source>
        <dbReference type="EMBL" id="MCU7618225.1"/>
    </source>
</evidence>
<protein>
    <submittedName>
        <fullName evidence="2">Uncharacterized protein</fullName>
    </submittedName>
</protein>
<gene>
    <name evidence="2" type="ORF">NZ698_13530</name>
</gene>
<sequence>MNNWNFLKSSVFFRIIILVILFLFNFSDAQEGESVTIFLGKGAKFYSADDSFNQQVFHKKIIIKNAHLSVKNPGTNEILVASAIHHDVNQNLAQQLKTVEELKRKQELKKVKEKIDSYEAKSKFFEKQDYKDSPSPSQFFSSHSTSKNYIAPSHSTNGFSKICTSDKNYSIKRALAFLHTQKFTFYNNKSLDFCFSEVFSVRPPPILG</sequence>
<name>A0ABT2W8A4_9FLAO</name>
<dbReference type="EMBL" id="JAOTEM010000003">
    <property type="protein sequence ID" value="MCU7618225.1"/>
    <property type="molecule type" value="Genomic_DNA"/>
</dbReference>
<evidence type="ECO:0000256" key="1">
    <source>
        <dbReference type="SAM" id="Coils"/>
    </source>
</evidence>
<accession>A0ABT2W8A4</accession>
<proteinExistence type="predicted"/>
<evidence type="ECO:0000313" key="3">
    <source>
        <dbReference type="Proteomes" id="UP001208649"/>
    </source>
</evidence>
<reference evidence="3" key="1">
    <citation type="submission" date="2023-07" db="EMBL/GenBank/DDBJ databases">
        <title>Chryseobacterium sp. strain PBS4-4 Genome sequencing and assembly.</title>
        <authorList>
            <person name="Jung Y."/>
        </authorList>
    </citation>
    <scope>NUCLEOTIDE SEQUENCE [LARGE SCALE GENOMIC DNA]</scope>
    <source>
        <strain evidence="3">PBS4-4</strain>
    </source>
</reference>
<comment type="caution">
    <text evidence="2">The sequence shown here is derived from an EMBL/GenBank/DDBJ whole genome shotgun (WGS) entry which is preliminary data.</text>
</comment>
<keyword evidence="1" id="KW-0175">Coiled coil</keyword>
<organism evidence="2 3">
    <name type="scientific">Chryseobacterium edaphi</name>
    <dbReference type="NCBI Taxonomy" id="2976532"/>
    <lineage>
        <taxon>Bacteria</taxon>
        <taxon>Pseudomonadati</taxon>
        <taxon>Bacteroidota</taxon>
        <taxon>Flavobacteriia</taxon>
        <taxon>Flavobacteriales</taxon>
        <taxon>Weeksellaceae</taxon>
        <taxon>Chryseobacterium group</taxon>
        <taxon>Chryseobacterium</taxon>
    </lineage>
</organism>
<feature type="coiled-coil region" evidence="1">
    <location>
        <begin position="85"/>
        <end position="128"/>
    </location>
</feature>
<keyword evidence="3" id="KW-1185">Reference proteome</keyword>